<gene>
    <name evidence="4" type="ORF">ACFO3M_15150</name>
</gene>
<dbReference type="InterPro" id="IPR001789">
    <property type="entry name" value="Sig_transdc_resp-reg_receiver"/>
</dbReference>
<evidence type="ECO:0000313" key="4">
    <source>
        <dbReference type="EMBL" id="MFC4694734.1"/>
    </source>
</evidence>
<dbReference type="Proteomes" id="UP001596025">
    <property type="component" value="Unassembled WGS sequence"/>
</dbReference>
<reference evidence="5" key="1">
    <citation type="journal article" date="2019" name="Int. J. Syst. Evol. Microbiol.">
        <title>The Global Catalogue of Microorganisms (GCM) 10K type strain sequencing project: providing services to taxonomists for standard genome sequencing and annotation.</title>
        <authorList>
            <consortium name="The Broad Institute Genomics Platform"/>
            <consortium name="The Broad Institute Genome Sequencing Center for Infectious Disease"/>
            <person name="Wu L."/>
            <person name="Ma J."/>
        </authorList>
    </citation>
    <scope>NUCLEOTIDE SEQUENCE [LARGE SCALE GENOMIC DNA]</scope>
    <source>
        <strain evidence="5">CCUG 62763</strain>
    </source>
</reference>
<feature type="compositionally biased region" description="Pro residues" evidence="2">
    <location>
        <begin position="69"/>
        <end position="86"/>
    </location>
</feature>
<proteinExistence type="predicted"/>
<dbReference type="SUPFAM" id="SSF52172">
    <property type="entry name" value="CheY-like"/>
    <property type="match status" value="1"/>
</dbReference>
<evidence type="ECO:0000259" key="3">
    <source>
        <dbReference type="PROSITE" id="PS50110"/>
    </source>
</evidence>
<dbReference type="RefSeq" id="WP_387990316.1">
    <property type="nucleotide sequence ID" value="NZ_JBHSGR010000016.1"/>
</dbReference>
<dbReference type="InterPro" id="IPR011006">
    <property type="entry name" value="CheY-like_superfamily"/>
</dbReference>
<evidence type="ECO:0000256" key="1">
    <source>
        <dbReference type="PROSITE-ProRule" id="PRU00169"/>
    </source>
</evidence>
<dbReference type="PROSITE" id="PS50110">
    <property type="entry name" value="RESPONSE_REGULATORY"/>
    <property type="match status" value="1"/>
</dbReference>
<comment type="caution">
    <text evidence="1">Lacks conserved residue(s) required for the propagation of feature annotation.</text>
</comment>
<evidence type="ECO:0000256" key="2">
    <source>
        <dbReference type="SAM" id="MobiDB-lite"/>
    </source>
</evidence>
<protein>
    <submittedName>
        <fullName evidence="4">Response regulator transcription factor</fullName>
    </submittedName>
</protein>
<evidence type="ECO:0000313" key="5">
    <source>
        <dbReference type="Proteomes" id="UP001596025"/>
    </source>
</evidence>
<sequence length="93" mass="9657">MAAQPDDAGPARVFLVDDHKVVRTGLAAYLATEPGMTVVGEADDGRRALDALAVLEGAGERTTGSTGTRPPPTATPPTPSWPPGGPRAPWRER</sequence>
<comment type="caution">
    <text evidence="4">The sequence shown here is derived from an EMBL/GenBank/DDBJ whole genome shotgun (WGS) entry which is preliminary data.</text>
</comment>
<dbReference type="Gene3D" id="3.40.50.2300">
    <property type="match status" value="1"/>
</dbReference>
<accession>A0ABV9LKT6</accession>
<feature type="domain" description="Response regulatory" evidence="3">
    <location>
        <begin position="12"/>
        <end position="93"/>
    </location>
</feature>
<organism evidence="4 5">
    <name type="scientific">Geodermatophilus arenarius</name>
    <dbReference type="NCBI Taxonomy" id="1137990"/>
    <lineage>
        <taxon>Bacteria</taxon>
        <taxon>Bacillati</taxon>
        <taxon>Actinomycetota</taxon>
        <taxon>Actinomycetes</taxon>
        <taxon>Geodermatophilales</taxon>
        <taxon>Geodermatophilaceae</taxon>
        <taxon>Geodermatophilus</taxon>
    </lineage>
</organism>
<feature type="region of interest" description="Disordered" evidence="2">
    <location>
        <begin position="56"/>
        <end position="93"/>
    </location>
</feature>
<keyword evidence="5" id="KW-1185">Reference proteome</keyword>
<dbReference type="EMBL" id="JBHSGR010000016">
    <property type="protein sequence ID" value="MFC4694734.1"/>
    <property type="molecule type" value="Genomic_DNA"/>
</dbReference>
<name>A0ABV9LKT6_9ACTN</name>